<feature type="chain" id="PRO_5005188434" description="Viral late gene transcription factor 3 zinc ribbon domain-containing protein" evidence="1">
    <location>
        <begin position="31"/>
        <end position="168"/>
    </location>
</feature>
<dbReference type="EMBL" id="CDMY01000385">
    <property type="protein sequence ID" value="CEM08635.1"/>
    <property type="molecule type" value="Genomic_DNA"/>
</dbReference>
<evidence type="ECO:0000313" key="3">
    <source>
        <dbReference type="Proteomes" id="UP000041254"/>
    </source>
</evidence>
<dbReference type="PANTHER" id="PTHR36809">
    <property type="entry name" value="TRANSMEMBRANE PROTEIN"/>
    <property type="match status" value="1"/>
</dbReference>
<dbReference type="VEuPathDB" id="CryptoDB:Vbra_14678"/>
<dbReference type="InParanoid" id="A0A0G4F8D4"/>
<dbReference type="AlphaFoldDB" id="A0A0G4F8D4"/>
<dbReference type="OrthoDB" id="2018625at2759"/>
<keyword evidence="3" id="KW-1185">Reference proteome</keyword>
<organism evidence="2 3">
    <name type="scientific">Vitrella brassicaformis (strain CCMP3155)</name>
    <dbReference type="NCBI Taxonomy" id="1169540"/>
    <lineage>
        <taxon>Eukaryota</taxon>
        <taxon>Sar</taxon>
        <taxon>Alveolata</taxon>
        <taxon>Colpodellida</taxon>
        <taxon>Vitrellaceae</taxon>
        <taxon>Vitrella</taxon>
    </lineage>
</organism>
<name>A0A0G4F8D4_VITBC</name>
<accession>A0A0G4F8D4</accession>
<reference evidence="2 3" key="1">
    <citation type="submission" date="2014-11" db="EMBL/GenBank/DDBJ databases">
        <authorList>
            <person name="Zhu J."/>
            <person name="Qi W."/>
            <person name="Song R."/>
        </authorList>
    </citation>
    <scope>NUCLEOTIDE SEQUENCE [LARGE SCALE GENOMIC DNA]</scope>
</reference>
<dbReference type="PANTHER" id="PTHR36809:SF1">
    <property type="entry name" value="TRANSMEMBRANE PROTEIN"/>
    <property type="match status" value="1"/>
</dbReference>
<proteinExistence type="predicted"/>
<feature type="signal peptide" evidence="1">
    <location>
        <begin position="1"/>
        <end position="30"/>
    </location>
</feature>
<dbReference type="Proteomes" id="UP000041254">
    <property type="component" value="Unassembled WGS sequence"/>
</dbReference>
<sequence length="168" mass="18833">MILRRVYRAVSSGSLWTLLMTLSGPLAVQCRPHATELEAFLRPSRLPASPLRITTPTAGEDATIAVSMLPEDALLVIAERVQEPLSEVDMQMYQQQALVGTIAGFLPFTIAAFEFNKRIQTQRACRRCSGSGLIMTQNGKERRCPTCGGFVPFKSWSEFWNPRRWNQS</sequence>
<evidence type="ECO:0000313" key="2">
    <source>
        <dbReference type="EMBL" id="CEM08635.1"/>
    </source>
</evidence>
<evidence type="ECO:0000256" key="1">
    <source>
        <dbReference type="SAM" id="SignalP"/>
    </source>
</evidence>
<keyword evidence="1" id="KW-0732">Signal</keyword>
<evidence type="ECO:0008006" key="4">
    <source>
        <dbReference type="Google" id="ProtNLM"/>
    </source>
</evidence>
<gene>
    <name evidence="2" type="ORF">Vbra_14678</name>
</gene>
<protein>
    <recommendedName>
        <fullName evidence="4">Viral late gene transcription factor 3 zinc ribbon domain-containing protein</fullName>
    </recommendedName>
</protein>